<dbReference type="GO" id="GO:0009704">
    <property type="term" value="P:de-etiolation"/>
    <property type="evidence" value="ECO:0007669"/>
    <property type="project" value="InterPro"/>
</dbReference>
<dbReference type="GO" id="GO:0071277">
    <property type="term" value="P:cellular response to calcium ion"/>
    <property type="evidence" value="ECO:0007669"/>
    <property type="project" value="InterPro"/>
</dbReference>
<organism evidence="2 3">
    <name type="scientific">Lupinus luteus</name>
    <name type="common">European yellow lupine</name>
    <dbReference type="NCBI Taxonomy" id="3873"/>
    <lineage>
        <taxon>Eukaryota</taxon>
        <taxon>Viridiplantae</taxon>
        <taxon>Streptophyta</taxon>
        <taxon>Embryophyta</taxon>
        <taxon>Tracheophyta</taxon>
        <taxon>Spermatophyta</taxon>
        <taxon>Magnoliopsida</taxon>
        <taxon>eudicotyledons</taxon>
        <taxon>Gunneridae</taxon>
        <taxon>Pentapetalae</taxon>
        <taxon>rosids</taxon>
        <taxon>fabids</taxon>
        <taxon>Fabales</taxon>
        <taxon>Fabaceae</taxon>
        <taxon>Papilionoideae</taxon>
        <taxon>50 kb inversion clade</taxon>
        <taxon>genistoids sensu lato</taxon>
        <taxon>core genistoids</taxon>
        <taxon>Genisteae</taxon>
        <taxon>Lupinus</taxon>
    </lineage>
</organism>
<proteinExistence type="predicted"/>
<keyword evidence="3" id="KW-1185">Reference proteome</keyword>
<dbReference type="InterPro" id="IPR044690">
    <property type="entry name" value="CAS_plant"/>
</dbReference>
<evidence type="ECO:0000313" key="3">
    <source>
        <dbReference type="Proteomes" id="UP001497480"/>
    </source>
</evidence>
<dbReference type="Gene3D" id="3.40.250.10">
    <property type="entry name" value="Rhodanese-like domain"/>
    <property type="match status" value="1"/>
</dbReference>
<evidence type="ECO:0000313" key="2">
    <source>
        <dbReference type="EMBL" id="CAL0330560.1"/>
    </source>
</evidence>
<feature type="domain" description="Rhodanese" evidence="1">
    <location>
        <begin position="344"/>
        <end position="465"/>
    </location>
</feature>
<dbReference type="EMBL" id="CAXHTB010000022">
    <property type="protein sequence ID" value="CAL0330560.1"/>
    <property type="molecule type" value="Genomic_DNA"/>
</dbReference>
<dbReference type="PANTHER" id="PTHR34209">
    <property type="entry name" value="RHODANESE/CELL CYCLE CONTROL PHOSPHATASE SUPERFAMILY PROTEIN"/>
    <property type="match status" value="1"/>
</dbReference>
<sequence length="502" mass="54014">MTANTVSTDITAKNGPTDPEDFHALELETASEVACCCCSGSRIEDGVVVVVAIAYFGIWFGTADTRPLDYIMLLLGENFYAGIGQHGTNLKALSILSTHLSSHSLLHLLSIINHSLFSYQLTMEISAMASPTPSSTSHHTLKTFCKPQLKRTHISLPTSTTISLLAIFSPPFEAKAISKDQIISSLNQVEKTIDQVQETGSSFLDTSQHVFDAIGNALKPWIETGLPILQQAGEEALKVASPAISEVTKKAQEALQSSGVDTQPVLKTIADAAQQTTNVIEGAKPIASTTIETISTSDPTVIAGTAGALFIAYLLFPPIWSAISFNFRGYKGELTPAQTLDLISTQNYILVDIRSEKDKDKAGIPRLPSSAKNKLIAIPLEELPNKIKGLVRNVKKVEGEIAALKISYLKKINKGTNIVILDSYSDSAKIVARTLTSLGFKKSWIVADGFSGGRGWLQSRLGTDSYNFSFAEVLSPSRVIPAAVRNFSTTTQSSRKLLPGAD</sequence>
<dbReference type="PROSITE" id="PS50206">
    <property type="entry name" value="RHODANESE_3"/>
    <property type="match status" value="1"/>
</dbReference>
<gene>
    <name evidence="2" type="ORF">LLUT_LOCUS31620</name>
</gene>
<dbReference type="SUPFAM" id="SSF52821">
    <property type="entry name" value="Rhodanese/Cell cycle control phosphatase"/>
    <property type="match status" value="1"/>
</dbReference>
<comment type="caution">
    <text evidence="2">The sequence shown here is derived from an EMBL/GenBank/DDBJ whole genome shotgun (WGS) entry which is preliminary data.</text>
</comment>
<dbReference type="InterPro" id="IPR001763">
    <property type="entry name" value="Rhodanese-like_dom"/>
</dbReference>
<dbReference type="PANTHER" id="PTHR34209:SF1">
    <property type="entry name" value="CALCIUM SENSING RECEPTOR, CHLOROPLASTIC"/>
    <property type="match status" value="1"/>
</dbReference>
<name>A0AAV1Y9H5_LUPLU</name>
<protein>
    <recommendedName>
        <fullName evidence="1">Rhodanese domain-containing protein</fullName>
    </recommendedName>
</protein>
<dbReference type="InterPro" id="IPR036873">
    <property type="entry name" value="Rhodanese-like_dom_sf"/>
</dbReference>
<accession>A0AAV1Y9H5</accession>
<dbReference type="AlphaFoldDB" id="A0AAV1Y9H5"/>
<dbReference type="CDD" id="cd00158">
    <property type="entry name" value="RHOD"/>
    <property type="match status" value="1"/>
</dbReference>
<reference evidence="2 3" key="1">
    <citation type="submission" date="2024-03" db="EMBL/GenBank/DDBJ databases">
        <authorList>
            <person name="Martinez-Hernandez J."/>
        </authorList>
    </citation>
    <scope>NUCLEOTIDE SEQUENCE [LARGE SCALE GENOMIC DNA]</scope>
</reference>
<dbReference type="GO" id="GO:0090333">
    <property type="term" value="P:regulation of stomatal closure"/>
    <property type="evidence" value="ECO:0007669"/>
    <property type="project" value="InterPro"/>
</dbReference>
<evidence type="ECO:0000259" key="1">
    <source>
        <dbReference type="PROSITE" id="PS50206"/>
    </source>
</evidence>
<dbReference type="Proteomes" id="UP001497480">
    <property type="component" value="Unassembled WGS sequence"/>
</dbReference>
<dbReference type="SMART" id="SM00450">
    <property type="entry name" value="RHOD"/>
    <property type="match status" value="1"/>
</dbReference>